<keyword evidence="4" id="KW-0805">Transcription regulation</keyword>
<dbReference type="PANTHER" id="PTHR46813:SF16">
    <property type="entry name" value="GATA TRANSCRIPTION FACTOR 18"/>
    <property type="match status" value="1"/>
</dbReference>
<reference evidence="11" key="1">
    <citation type="journal article" date="2020" name="Fungal Divers.">
        <title>Resolving the Mortierellaceae phylogeny through synthesis of multi-gene phylogenetics and phylogenomics.</title>
        <authorList>
            <person name="Vandepol N."/>
            <person name="Liber J."/>
            <person name="Desiro A."/>
            <person name="Na H."/>
            <person name="Kennedy M."/>
            <person name="Barry K."/>
            <person name="Grigoriev I.V."/>
            <person name="Miller A.N."/>
            <person name="O'Donnell K."/>
            <person name="Stajich J.E."/>
            <person name="Bonito G."/>
        </authorList>
    </citation>
    <scope>NUCLEOTIDE SEQUENCE</scope>
    <source>
        <strain evidence="11">KOD1015</strain>
    </source>
</reference>
<feature type="compositionally biased region" description="Basic and acidic residues" evidence="9">
    <location>
        <begin position="581"/>
        <end position="614"/>
    </location>
</feature>
<dbReference type="GO" id="GO:0008270">
    <property type="term" value="F:zinc ion binding"/>
    <property type="evidence" value="ECO:0007669"/>
    <property type="project" value="UniProtKB-KW"/>
</dbReference>
<feature type="region of interest" description="Disordered" evidence="9">
    <location>
        <begin position="315"/>
        <end position="360"/>
    </location>
</feature>
<comment type="caution">
    <text evidence="11">The sequence shown here is derived from an EMBL/GenBank/DDBJ whole genome shotgun (WGS) entry which is preliminary data.</text>
</comment>
<keyword evidence="12" id="KW-1185">Reference proteome</keyword>
<feature type="compositionally biased region" description="Low complexity" evidence="9">
    <location>
        <begin position="540"/>
        <end position="569"/>
    </location>
</feature>
<protein>
    <recommendedName>
        <fullName evidence="10">GATA-type domain-containing protein</fullName>
    </recommendedName>
</protein>
<dbReference type="EMBL" id="JAABOA010001526">
    <property type="protein sequence ID" value="KAF9581370.1"/>
    <property type="molecule type" value="Genomic_DNA"/>
</dbReference>
<evidence type="ECO:0000256" key="6">
    <source>
        <dbReference type="ARBA" id="ARBA00023163"/>
    </source>
</evidence>
<evidence type="ECO:0000256" key="8">
    <source>
        <dbReference type="PROSITE-ProRule" id="PRU00094"/>
    </source>
</evidence>
<evidence type="ECO:0000256" key="2">
    <source>
        <dbReference type="ARBA" id="ARBA00022771"/>
    </source>
</evidence>
<name>A0A9P6FT56_9FUNG</name>
<dbReference type="SMART" id="SM00401">
    <property type="entry name" value="ZnF_GATA"/>
    <property type="match status" value="1"/>
</dbReference>
<dbReference type="SUPFAM" id="SSF57716">
    <property type="entry name" value="Glucocorticoid receptor-like (DNA-binding domain)"/>
    <property type="match status" value="1"/>
</dbReference>
<dbReference type="GO" id="GO:0006355">
    <property type="term" value="P:regulation of DNA-templated transcription"/>
    <property type="evidence" value="ECO:0007669"/>
    <property type="project" value="InterPro"/>
</dbReference>
<evidence type="ECO:0000256" key="1">
    <source>
        <dbReference type="ARBA" id="ARBA00022723"/>
    </source>
</evidence>
<evidence type="ECO:0000256" key="3">
    <source>
        <dbReference type="ARBA" id="ARBA00022833"/>
    </source>
</evidence>
<feature type="compositionally biased region" description="Polar residues" evidence="9">
    <location>
        <begin position="231"/>
        <end position="247"/>
    </location>
</feature>
<keyword evidence="3" id="KW-0862">Zinc</keyword>
<dbReference type="CDD" id="cd00202">
    <property type="entry name" value="ZnF_GATA"/>
    <property type="match status" value="1"/>
</dbReference>
<organism evidence="11 12">
    <name type="scientific">Lunasporangiospora selenospora</name>
    <dbReference type="NCBI Taxonomy" id="979761"/>
    <lineage>
        <taxon>Eukaryota</taxon>
        <taxon>Fungi</taxon>
        <taxon>Fungi incertae sedis</taxon>
        <taxon>Mucoromycota</taxon>
        <taxon>Mortierellomycotina</taxon>
        <taxon>Mortierellomycetes</taxon>
        <taxon>Mortierellales</taxon>
        <taxon>Mortierellaceae</taxon>
        <taxon>Lunasporangiospora</taxon>
    </lineage>
</organism>
<evidence type="ECO:0000313" key="12">
    <source>
        <dbReference type="Proteomes" id="UP000780801"/>
    </source>
</evidence>
<keyword evidence="1" id="KW-0479">Metal-binding</keyword>
<dbReference type="PROSITE" id="PS50114">
    <property type="entry name" value="GATA_ZN_FINGER_2"/>
    <property type="match status" value="1"/>
</dbReference>
<feature type="compositionally biased region" description="Low complexity" evidence="9">
    <location>
        <begin position="27"/>
        <end position="38"/>
    </location>
</feature>
<feature type="compositionally biased region" description="Low complexity" evidence="9">
    <location>
        <begin position="191"/>
        <end position="221"/>
    </location>
</feature>
<feature type="region of interest" description="Disordered" evidence="9">
    <location>
        <begin position="394"/>
        <end position="497"/>
    </location>
</feature>
<dbReference type="Proteomes" id="UP000780801">
    <property type="component" value="Unassembled WGS sequence"/>
</dbReference>
<feature type="compositionally biased region" description="Basic and acidic residues" evidence="9">
    <location>
        <begin position="423"/>
        <end position="441"/>
    </location>
</feature>
<feature type="compositionally biased region" description="Basic and acidic residues" evidence="9">
    <location>
        <begin position="399"/>
        <end position="415"/>
    </location>
</feature>
<feature type="region of interest" description="Disordered" evidence="9">
    <location>
        <begin position="95"/>
        <end position="151"/>
    </location>
</feature>
<feature type="domain" description="GATA-type" evidence="10">
    <location>
        <begin position="492"/>
        <end position="528"/>
    </location>
</feature>
<feature type="region of interest" description="Disordered" evidence="9">
    <location>
        <begin position="1"/>
        <end position="77"/>
    </location>
</feature>
<feature type="region of interest" description="Disordered" evidence="9">
    <location>
        <begin position="680"/>
        <end position="809"/>
    </location>
</feature>
<feature type="compositionally biased region" description="Low complexity" evidence="9">
    <location>
        <begin position="120"/>
        <end position="148"/>
    </location>
</feature>
<feature type="compositionally biased region" description="Low complexity" evidence="9">
    <location>
        <begin position="481"/>
        <end position="495"/>
    </location>
</feature>
<proteinExistence type="inferred from homology"/>
<keyword evidence="6" id="KW-0804">Transcription</keyword>
<evidence type="ECO:0000313" key="11">
    <source>
        <dbReference type="EMBL" id="KAF9581370.1"/>
    </source>
</evidence>
<feature type="compositionally biased region" description="Gly residues" evidence="9">
    <location>
        <begin position="348"/>
        <end position="358"/>
    </location>
</feature>
<feature type="compositionally biased region" description="Basic and acidic residues" evidence="9">
    <location>
        <begin position="52"/>
        <end position="66"/>
    </location>
</feature>
<feature type="region of interest" description="Disordered" evidence="9">
    <location>
        <begin position="187"/>
        <end position="292"/>
    </location>
</feature>
<feature type="compositionally biased region" description="Low complexity" evidence="9">
    <location>
        <begin position="708"/>
        <end position="739"/>
    </location>
</feature>
<evidence type="ECO:0000256" key="7">
    <source>
        <dbReference type="ARBA" id="ARBA00024019"/>
    </source>
</evidence>
<evidence type="ECO:0000256" key="4">
    <source>
        <dbReference type="ARBA" id="ARBA00023015"/>
    </source>
</evidence>
<dbReference type="Gene3D" id="3.30.50.10">
    <property type="entry name" value="Erythroid Transcription Factor GATA-1, subunit A"/>
    <property type="match status" value="1"/>
</dbReference>
<gene>
    <name evidence="11" type="ORF">BGW38_001638</name>
</gene>
<dbReference type="AlphaFoldDB" id="A0A9P6FT56"/>
<dbReference type="GO" id="GO:0043565">
    <property type="term" value="F:sequence-specific DNA binding"/>
    <property type="evidence" value="ECO:0007669"/>
    <property type="project" value="InterPro"/>
</dbReference>
<evidence type="ECO:0000259" key="10">
    <source>
        <dbReference type="PROSITE" id="PS50114"/>
    </source>
</evidence>
<feature type="compositionally biased region" description="Polar residues" evidence="9">
    <location>
        <begin position="616"/>
        <end position="626"/>
    </location>
</feature>
<dbReference type="PANTHER" id="PTHR46813">
    <property type="entry name" value="GATA TRANSCRIPTION FACTOR 18"/>
    <property type="match status" value="1"/>
</dbReference>
<evidence type="ECO:0000256" key="9">
    <source>
        <dbReference type="SAM" id="MobiDB-lite"/>
    </source>
</evidence>
<sequence length="957" mass="102469">MRSGIEDLAAHPMNTIHPSSQHKVPVALQSKKSQASEASARRHPAGSPPPHKAADHSMPDNVKLEDESTTPLASVMPSRQTWTHAAFSRWVFEPVSPPSSTKEQQASNAAHQLPPPPPQLQHRQPQQSLQSLQPLQPQPQPQQEQQRQTNACGPEVSLAGVCTVRIGQHMFSDTKFYTVLNRPLLPPPSPSRHSAASPPRHSSPSSTSSSASSSSLSPLPLDIAGDRERGPSSSWNKSPQAWSSSNPDHGHGQGTLLVSQPRKDRRPGSSSPPPSPQLQGSRQSRAKPRPAIAIEFKENSGVLWHLPELVSLKCAPSSDREPTKVTATFNYPLLDSPFPSKADSSKGTGPGGGAGGRTNGRQAVPMVIYSVSSSLLEALEAAFKSPRVAHQALAGIKSSQDDSSRKRNGRDHEGVLGHQPAKSNDDAPTKRRLSGEIESHAGTRTKRAKNENENSSKASGSHNTKILSGVMKKNGLSAGPSTTATTSSSTSTASSKRCGYCGCTTTPMWRRGPNGPSTLCNACGVKWKHGKIMQDQTDASSTTPKPTPTSSTKKPLPVTTPSGSGSGSSTNHRASSATPKGHVDPKPEAHENGHGGHPSKPLEKENHSKTEIKKTLPSTSSVQCESVVSKGKTIPKSHEADTIVPVKKRHSSRASNACSIKEYGEIVKGSVKHVVGHQKHALASTTSSSTARKANGHTSHRVEARENSSSLMPSSSSTTTAVASTTRHSSSPTVSSTPSKLRGRYTNGKDGNGCGDGESSEDNENSESSSHRGDACDDDETDSVEMPHIPNYPRTAGTHDSISNNDHDNTSLETISSTLASLSASFPLNFPTISIAFGPDNAYFTYPNCAVVLFESHFRIKLNQGGEKTEIDVWKEGIEGTEFQAVDAGDGESMIVMKALLRQYLTRFDKEFLNPDRHESLIIFRFRERLESGGPQIKPLLEHWLTMDIPPTPMDIA</sequence>
<dbReference type="InterPro" id="IPR000679">
    <property type="entry name" value="Znf_GATA"/>
</dbReference>
<feature type="compositionally biased region" description="Polar residues" evidence="9">
    <location>
        <begin position="455"/>
        <end position="466"/>
    </location>
</feature>
<evidence type="ECO:0000256" key="5">
    <source>
        <dbReference type="ARBA" id="ARBA00023125"/>
    </source>
</evidence>
<dbReference type="InterPro" id="IPR013088">
    <property type="entry name" value="Znf_NHR/GATA"/>
</dbReference>
<feature type="region of interest" description="Disordered" evidence="9">
    <location>
        <begin position="534"/>
        <end position="658"/>
    </location>
</feature>
<dbReference type="Pfam" id="PF00320">
    <property type="entry name" value="GATA"/>
    <property type="match status" value="1"/>
</dbReference>
<comment type="similarity">
    <text evidence="7">Belongs to the type IV zinc-finger family. Class B subfamily.</text>
</comment>
<feature type="compositionally biased region" description="Polar residues" evidence="9">
    <location>
        <begin position="98"/>
        <end position="110"/>
    </location>
</feature>
<keyword evidence="2 8" id="KW-0863">Zinc-finger</keyword>
<keyword evidence="5" id="KW-0238">DNA-binding</keyword>
<dbReference type="OrthoDB" id="2162994at2759"/>
<accession>A0A9P6FT56</accession>